<organism evidence="6 7">
    <name type="scientific">Acetobacter indonesiensis</name>
    <dbReference type="NCBI Taxonomy" id="104101"/>
    <lineage>
        <taxon>Bacteria</taxon>
        <taxon>Pseudomonadati</taxon>
        <taxon>Pseudomonadota</taxon>
        <taxon>Alphaproteobacteria</taxon>
        <taxon>Acetobacterales</taxon>
        <taxon>Acetobacteraceae</taxon>
        <taxon>Acetobacter</taxon>
    </lineage>
</organism>
<keyword evidence="6" id="KW-0347">Helicase</keyword>
<evidence type="ECO:0000256" key="2">
    <source>
        <dbReference type="ARBA" id="ARBA00022801"/>
    </source>
</evidence>
<protein>
    <submittedName>
        <fullName evidence="6">DNA helicase</fullName>
    </submittedName>
</protein>
<proteinExistence type="inferred from homology"/>
<dbReference type="Proteomes" id="UP000194641">
    <property type="component" value="Unassembled WGS sequence"/>
</dbReference>
<dbReference type="GO" id="GO:0003676">
    <property type="term" value="F:nucleic acid binding"/>
    <property type="evidence" value="ECO:0007669"/>
    <property type="project" value="InterPro"/>
</dbReference>
<comment type="similarity">
    <text evidence="4">Belongs to the helicase family. DinG subfamily.</text>
</comment>
<keyword evidence="2" id="KW-0378">Hydrolase</keyword>
<dbReference type="GO" id="GO:0006139">
    <property type="term" value="P:nucleobase-containing compound metabolic process"/>
    <property type="evidence" value="ECO:0007669"/>
    <property type="project" value="InterPro"/>
</dbReference>
<gene>
    <name evidence="6" type="ORF">HK17_06595</name>
</gene>
<dbReference type="InterPro" id="IPR045028">
    <property type="entry name" value="DinG/Rad3-like"/>
</dbReference>
<dbReference type="Gene3D" id="3.40.50.300">
    <property type="entry name" value="P-loop containing nucleotide triphosphate hydrolases"/>
    <property type="match status" value="2"/>
</dbReference>
<dbReference type="InterPro" id="IPR014013">
    <property type="entry name" value="Helic_SF1/SF2_ATP-bd_DinG/Rad3"/>
</dbReference>
<dbReference type="EMBL" id="JOPA01000002">
    <property type="protein sequence ID" value="OUI96900.1"/>
    <property type="molecule type" value="Genomic_DNA"/>
</dbReference>
<dbReference type="PANTHER" id="PTHR11472:SF34">
    <property type="entry name" value="REGULATOR OF TELOMERE ELONGATION HELICASE 1"/>
    <property type="match status" value="1"/>
</dbReference>
<comment type="caution">
    <text evidence="6">The sequence shown here is derived from an EMBL/GenBank/DDBJ whole genome shotgun (WGS) entry which is preliminary data.</text>
</comment>
<dbReference type="PROSITE" id="PS51193">
    <property type="entry name" value="HELICASE_ATP_BIND_2"/>
    <property type="match status" value="1"/>
</dbReference>
<reference evidence="7" key="1">
    <citation type="submission" date="2014-06" db="EMBL/GenBank/DDBJ databases">
        <authorList>
            <person name="Winans N.J."/>
            <person name="Newell P.D."/>
            <person name="Douglas A.E."/>
        </authorList>
    </citation>
    <scope>NUCLEOTIDE SEQUENCE [LARGE SCALE GENOMIC DNA]</scope>
</reference>
<evidence type="ECO:0000313" key="6">
    <source>
        <dbReference type="EMBL" id="OUI96900.1"/>
    </source>
</evidence>
<dbReference type="SUPFAM" id="SSF52540">
    <property type="entry name" value="P-loop containing nucleoside triphosphate hydrolases"/>
    <property type="match status" value="2"/>
</dbReference>
<dbReference type="GO" id="GO:0016818">
    <property type="term" value="F:hydrolase activity, acting on acid anhydrides, in phosphorus-containing anhydrides"/>
    <property type="evidence" value="ECO:0007669"/>
    <property type="project" value="InterPro"/>
</dbReference>
<dbReference type="GO" id="GO:0005524">
    <property type="term" value="F:ATP binding"/>
    <property type="evidence" value="ECO:0007669"/>
    <property type="project" value="UniProtKB-KW"/>
</dbReference>
<dbReference type="PANTHER" id="PTHR11472">
    <property type="entry name" value="DNA REPAIR DEAD HELICASE RAD3/XP-D SUBFAMILY MEMBER"/>
    <property type="match status" value="1"/>
</dbReference>
<name>A0A252AYN0_9PROT</name>
<dbReference type="InterPro" id="IPR027417">
    <property type="entry name" value="P-loop_NTPase"/>
</dbReference>
<evidence type="ECO:0000259" key="5">
    <source>
        <dbReference type="PROSITE" id="PS51193"/>
    </source>
</evidence>
<dbReference type="Pfam" id="PF13307">
    <property type="entry name" value="Helicase_C_2"/>
    <property type="match status" value="1"/>
</dbReference>
<dbReference type="GO" id="GO:0003678">
    <property type="term" value="F:DNA helicase activity"/>
    <property type="evidence" value="ECO:0007669"/>
    <property type="project" value="TreeGrafter"/>
</dbReference>
<dbReference type="RefSeq" id="WP_086658622.1">
    <property type="nucleotide sequence ID" value="NZ_JBJJWX010000004.1"/>
</dbReference>
<feature type="domain" description="Helicase ATP-binding" evidence="5">
    <location>
        <begin position="213"/>
        <end position="498"/>
    </location>
</feature>
<evidence type="ECO:0000256" key="1">
    <source>
        <dbReference type="ARBA" id="ARBA00022741"/>
    </source>
</evidence>
<dbReference type="AlphaFoldDB" id="A0A252AYN0"/>
<dbReference type="SMART" id="SM00491">
    <property type="entry name" value="HELICc2"/>
    <property type="match status" value="1"/>
</dbReference>
<dbReference type="InterPro" id="IPR006555">
    <property type="entry name" value="ATP-dep_Helicase_C"/>
</dbReference>
<keyword evidence="3" id="KW-0067">ATP-binding</keyword>
<evidence type="ECO:0000256" key="3">
    <source>
        <dbReference type="ARBA" id="ARBA00022840"/>
    </source>
</evidence>
<keyword evidence="1" id="KW-0547">Nucleotide-binding</keyword>
<accession>A0A252AYN0</accession>
<sequence length="1000" mass="109034">MQTSFPSAHDAPALTAHHRGFSVLTEDGEFLTLSATELRERLYTMPCPLVVHAPAFARKLGLQVPGQPCPWLDLLELFAFVYPARTVAPTPRGLALALGVEADRIGQAEADLLPLLVSLLLAELARHKTGPQADFLAALTVRLGQAGWPWAGTVAETLGLHEKLGPKGNLPEDAMQPGDALRIWRILPKWEEVAPRPPPASHPITPAEARARLTTLLGEGAESRAGQADFASVSTAAFEPSTMRGNPAVVLAEAGTGTGKTLGYLAPASVWAERNGGSVWISTYTRHLQRQIEQETHRLFPDDATRRRHVVLRKGRENYLCLLNMEEAVNSAGSRPAGVTIALAMLARWGRATADGDLTGGDLPGWFGDLFGHGNITGVADRRGECIHGACPHYQRCFVEHTIRRAREADLVIANHALVMAQAAYSENAMADDAEEGETDNTPSRYVFDEGHHLADAADSAFSAELSGLEAAELRRWLLGAEGRRSRARGLKRRLDDLVVGLPKLETPLDAALMAAHALPAPGWSTRLAEADDLEGKPPPAEPEELPPQADGLFPVVQAAQSEPVLENPTEAFLKLLRQQVLARSQERGRADHSYGALECDLHPLLPDLAVSGQALARALGRLVEPLRTLAERLHARLQDEAETLDSVTRGRIEAMVRALRRRAITRLDAWIAMLDALEHPEPSGSTPSHIHFLRLDRREKQRMGEQDVGLHRHWLDPTVPFAAVMAMPAQGMLITSATLRDQSDNKAPAPHLSADQDTALSDLSERAWEAAEARTGANHFPAPAIRASLSSPFDYARQTRTFIVNDIDHGSIADLSAAYRTLFQASGGGGLGLFTAISRLRGVYARIAPALEESGLPLYAQHVDAMDNATLVDIFRTEEHACLLGTDAMRDGVDVPGNALRLVVFERVPWPRPDILHRERRIHLSGGDTTGYDDRIARLKLRQAFGRLIRSQSDRGVFVLLDRRTPSRLLSAFPPGAEVRRMGLADTVREIEAFLPKAL</sequence>
<evidence type="ECO:0000256" key="4">
    <source>
        <dbReference type="ARBA" id="ARBA00038058"/>
    </source>
</evidence>
<evidence type="ECO:0000313" key="7">
    <source>
        <dbReference type="Proteomes" id="UP000194641"/>
    </source>
</evidence>